<keyword evidence="12" id="KW-1185">Reference proteome</keyword>
<sequence>MSKPKSSESVRVVVRCRPMNSKELSAGFEKVVNVDVKLGQVSVKITKGSANELPKTFTFDAVYDSNSKQVELYDETFRPLVDSVLLGFNGTIFAYGQTGTGKTYTMEGLRGDPEKRGVIPNSFEHIFTHISRSQNQQYLVRASYLEIYQEEIRDLLSKDQSKRLELKERPDTESEGHSLCVWPGERERVRGTACVYGMGRVSEGHSLCVWPGEIEIEYMAWVRGEESDYMAWSECVAWVRGEESDCIVCAWGDFEIRGFHSPTCGLSPADTAGVPLLVYRSSFCLQAIKTSFWGTLQSPEALEPAGVFYALQCRMLILLLIHWLRALTDLYQPVKEHLCKEICRELRFVLIDIRHVITEAIHNGLFRGVNYFCVVPKICSVFRSYLYYTVTIGSLPFLGKIIASSTCLSPHPFYSAISLCPLLLNNHIMSLHNFSLSSVIMNAEKNCSQHSKCPYLEGAPYYWCIPVLNCYWHLKQNLKMATPLYCCKMQTLRCFIILTMDIICKLRGGKMQCGRFLIAVLIAKKMQSV</sequence>
<keyword evidence="4 9" id="KW-0547">Nucleotide-binding</keyword>
<dbReference type="Pfam" id="PF00225">
    <property type="entry name" value="Kinesin"/>
    <property type="match status" value="1"/>
</dbReference>
<dbReference type="PANTHER" id="PTHR47968">
    <property type="entry name" value="CENTROMERE PROTEIN E"/>
    <property type="match status" value="1"/>
</dbReference>
<dbReference type="PANTHER" id="PTHR47968:SF76">
    <property type="entry name" value="KINESIN-LIKE PROTEIN"/>
    <property type="match status" value="1"/>
</dbReference>
<feature type="binding site" evidence="9">
    <location>
        <begin position="96"/>
        <end position="103"/>
    </location>
    <ligand>
        <name>ATP</name>
        <dbReference type="ChEBI" id="CHEBI:30616"/>
    </ligand>
</feature>
<comment type="subcellular location">
    <subcellularLocation>
        <location evidence="1">Cytoplasm</location>
        <location evidence="1">Cytoskeleton</location>
    </subcellularLocation>
</comment>
<protein>
    <submittedName>
        <fullName evidence="11">Kinesin KIF3B</fullName>
    </submittedName>
</protein>
<reference evidence="11" key="1">
    <citation type="submission" date="2022-03" db="EMBL/GenBank/DDBJ databases">
        <authorList>
            <person name="Alioto T."/>
            <person name="Alioto T."/>
            <person name="Gomez Garrido J."/>
        </authorList>
    </citation>
    <scope>NUCLEOTIDE SEQUENCE</scope>
</reference>
<evidence type="ECO:0000256" key="8">
    <source>
        <dbReference type="ARBA" id="ARBA00023212"/>
    </source>
</evidence>
<evidence type="ECO:0000256" key="6">
    <source>
        <dbReference type="ARBA" id="ARBA00023054"/>
    </source>
</evidence>
<comment type="similarity">
    <text evidence="9">Belongs to the TRAFAC class myosin-kinesin ATPase superfamily. Kinesin family.</text>
</comment>
<dbReference type="InterPro" id="IPR027640">
    <property type="entry name" value="Kinesin-like_fam"/>
</dbReference>
<dbReference type="InterPro" id="IPR036961">
    <property type="entry name" value="Kinesin_motor_dom_sf"/>
</dbReference>
<dbReference type="GO" id="GO:0007018">
    <property type="term" value="P:microtubule-based movement"/>
    <property type="evidence" value="ECO:0007669"/>
    <property type="project" value="InterPro"/>
</dbReference>
<dbReference type="InterPro" id="IPR001752">
    <property type="entry name" value="Kinesin_motor_dom"/>
</dbReference>
<dbReference type="AlphaFoldDB" id="A0AAD1SK11"/>
<dbReference type="EMBL" id="OW240917">
    <property type="protein sequence ID" value="CAH2303052.1"/>
    <property type="molecule type" value="Genomic_DNA"/>
</dbReference>
<dbReference type="InterPro" id="IPR027417">
    <property type="entry name" value="P-loop_NTPase"/>
</dbReference>
<evidence type="ECO:0000256" key="3">
    <source>
        <dbReference type="ARBA" id="ARBA00022701"/>
    </source>
</evidence>
<evidence type="ECO:0000256" key="9">
    <source>
        <dbReference type="PROSITE-ProRule" id="PRU00283"/>
    </source>
</evidence>
<evidence type="ECO:0000256" key="4">
    <source>
        <dbReference type="ARBA" id="ARBA00022741"/>
    </source>
</evidence>
<dbReference type="PRINTS" id="PR00380">
    <property type="entry name" value="KINESINHEAVY"/>
</dbReference>
<keyword evidence="5 9" id="KW-0067">ATP-binding</keyword>
<accession>A0AAD1SK11</accession>
<keyword evidence="8" id="KW-0206">Cytoskeleton</keyword>
<feature type="domain" description="Kinesin motor" evidence="10">
    <location>
        <begin position="9"/>
        <end position="172"/>
    </location>
</feature>
<keyword evidence="3" id="KW-0493">Microtubule</keyword>
<dbReference type="GO" id="GO:0005874">
    <property type="term" value="C:microtubule"/>
    <property type="evidence" value="ECO:0007669"/>
    <property type="project" value="UniProtKB-KW"/>
</dbReference>
<dbReference type="GO" id="GO:0008017">
    <property type="term" value="F:microtubule binding"/>
    <property type="evidence" value="ECO:0007669"/>
    <property type="project" value="InterPro"/>
</dbReference>
<dbReference type="Proteomes" id="UP001295444">
    <property type="component" value="Chromosome 06"/>
</dbReference>
<gene>
    <name evidence="11" type="ORF">PECUL_23A021042</name>
</gene>
<proteinExistence type="inferred from homology"/>
<keyword evidence="6" id="KW-0175">Coiled coil</keyword>
<name>A0AAD1SK11_PELCU</name>
<evidence type="ECO:0000256" key="2">
    <source>
        <dbReference type="ARBA" id="ARBA00022490"/>
    </source>
</evidence>
<evidence type="ECO:0000256" key="5">
    <source>
        <dbReference type="ARBA" id="ARBA00022840"/>
    </source>
</evidence>
<evidence type="ECO:0000313" key="11">
    <source>
        <dbReference type="EMBL" id="CAH2303052.1"/>
    </source>
</evidence>
<dbReference type="PROSITE" id="PS50067">
    <property type="entry name" value="KINESIN_MOTOR_2"/>
    <property type="match status" value="1"/>
</dbReference>
<dbReference type="GO" id="GO:0000278">
    <property type="term" value="P:mitotic cell cycle"/>
    <property type="evidence" value="ECO:0007669"/>
    <property type="project" value="TreeGrafter"/>
</dbReference>
<evidence type="ECO:0000256" key="7">
    <source>
        <dbReference type="ARBA" id="ARBA00023175"/>
    </source>
</evidence>
<keyword evidence="2" id="KW-0963">Cytoplasm</keyword>
<keyword evidence="7 9" id="KW-0505">Motor protein</keyword>
<dbReference type="SMART" id="SM00129">
    <property type="entry name" value="KISc"/>
    <property type="match status" value="1"/>
</dbReference>
<organism evidence="11 12">
    <name type="scientific">Pelobates cultripes</name>
    <name type="common">Western spadefoot toad</name>
    <dbReference type="NCBI Taxonomy" id="61616"/>
    <lineage>
        <taxon>Eukaryota</taxon>
        <taxon>Metazoa</taxon>
        <taxon>Chordata</taxon>
        <taxon>Craniata</taxon>
        <taxon>Vertebrata</taxon>
        <taxon>Euteleostomi</taxon>
        <taxon>Amphibia</taxon>
        <taxon>Batrachia</taxon>
        <taxon>Anura</taxon>
        <taxon>Pelobatoidea</taxon>
        <taxon>Pelobatidae</taxon>
        <taxon>Pelobates</taxon>
    </lineage>
</organism>
<dbReference type="Gene3D" id="3.40.850.10">
    <property type="entry name" value="Kinesin motor domain"/>
    <property type="match status" value="1"/>
</dbReference>
<dbReference type="SUPFAM" id="SSF52540">
    <property type="entry name" value="P-loop containing nucleoside triphosphate hydrolases"/>
    <property type="match status" value="1"/>
</dbReference>
<evidence type="ECO:0000313" key="12">
    <source>
        <dbReference type="Proteomes" id="UP001295444"/>
    </source>
</evidence>
<dbReference type="GO" id="GO:0003777">
    <property type="term" value="F:microtubule motor activity"/>
    <property type="evidence" value="ECO:0007669"/>
    <property type="project" value="InterPro"/>
</dbReference>
<dbReference type="GO" id="GO:0005524">
    <property type="term" value="F:ATP binding"/>
    <property type="evidence" value="ECO:0007669"/>
    <property type="project" value="UniProtKB-UniRule"/>
</dbReference>
<evidence type="ECO:0000256" key="1">
    <source>
        <dbReference type="ARBA" id="ARBA00004245"/>
    </source>
</evidence>
<evidence type="ECO:0000259" key="10">
    <source>
        <dbReference type="PROSITE" id="PS50067"/>
    </source>
</evidence>